<name>A0ABV0M281_9HYPH</name>
<evidence type="ECO:0000313" key="7">
    <source>
        <dbReference type="Proteomes" id="UP001496627"/>
    </source>
</evidence>
<keyword evidence="1" id="KW-0678">Repressor</keyword>
<accession>A0ABV0M281</accession>
<dbReference type="InterPro" id="IPR001034">
    <property type="entry name" value="DeoR_HTH"/>
</dbReference>
<comment type="caution">
    <text evidence="6">The sequence shown here is derived from an EMBL/GenBank/DDBJ whole genome shotgun (WGS) entry which is preliminary data.</text>
</comment>
<evidence type="ECO:0000256" key="3">
    <source>
        <dbReference type="ARBA" id="ARBA00023125"/>
    </source>
</evidence>
<dbReference type="InterPro" id="IPR036390">
    <property type="entry name" value="WH_DNA-bd_sf"/>
</dbReference>
<organism evidence="6 7">
    <name type="scientific">Neorhizobium phenanthreniclasticum</name>
    <dbReference type="NCBI Taxonomy" id="3157917"/>
    <lineage>
        <taxon>Bacteria</taxon>
        <taxon>Pseudomonadati</taxon>
        <taxon>Pseudomonadota</taxon>
        <taxon>Alphaproteobacteria</taxon>
        <taxon>Hyphomicrobiales</taxon>
        <taxon>Rhizobiaceae</taxon>
        <taxon>Rhizobium/Agrobacterium group</taxon>
        <taxon>Neorhizobium</taxon>
    </lineage>
</organism>
<keyword evidence="4" id="KW-0804">Transcription</keyword>
<evidence type="ECO:0000256" key="4">
    <source>
        <dbReference type="ARBA" id="ARBA00023163"/>
    </source>
</evidence>
<dbReference type="Proteomes" id="UP001496627">
    <property type="component" value="Unassembled WGS sequence"/>
</dbReference>
<dbReference type="EMBL" id="JBEAAL010000008">
    <property type="protein sequence ID" value="MEQ1405983.1"/>
    <property type="molecule type" value="Genomic_DNA"/>
</dbReference>
<keyword evidence="2" id="KW-0805">Transcription regulation</keyword>
<feature type="domain" description="HTH deoR-type" evidence="5">
    <location>
        <begin position="6"/>
        <end position="61"/>
    </location>
</feature>
<dbReference type="InterPro" id="IPR014036">
    <property type="entry name" value="DeoR-like_C"/>
</dbReference>
<dbReference type="InterPro" id="IPR036388">
    <property type="entry name" value="WH-like_DNA-bd_sf"/>
</dbReference>
<evidence type="ECO:0000313" key="6">
    <source>
        <dbReference type="EMBL" id="MEQ1405983.1"/>
    </source>
</evidence>
<dbReference type="InterPro" id="IPR018356">
    <property type="entry name" value="Tscrpt_reg_HTH_DeoR_CS"/>
</dbReference>
<dbReference type="RefSeq" id="WP_227704155.1">
    <property type="nucleotide sequence ID" value="NZ_JBEAAL010000008.1"/>
</dbReference>
<dbReference type="Pfam" id="PF08220">
    <property type="entry name" value="HTH_DeoR"/>
    <property type="match status" value="1"/>
</dbReference>
<dbReference type="PROSITE" id="PS51000">
    <property type="entry name" value="HTH_DEOR_2"/>
    <property type="match status" value="1"/>
</dbReference>
<protein>
    <submittedName>
        <fullName evidence="6">DeoR/GlpR family DNA-binding transcription regulator</fullName>
    </submittedName>
</protein>
<reference evidence="6 7" key="1">
    <citation type="submission" date="2024-05" db="EMBL/GenBank/DDBJ databases">
        <title>Neorhizobium sp. Rsf11, a plant growth promoting and heavy metal resistant PAH-degrader.</title>
        <authorList>
            <person name="Golubev S.N."/>
            <person name="Muratova A.Y."/>
            <person name="Markelova M.I."/>
        </authorList>
    </citation>
    <scope>NUCLEOTIDE SEQUENCE [LARGE SCALE GENOMIC DNA]</scope>
    <source>
        <strain evidence="6 7">Rsf11</strain>
    </source>
</reference>
<dbReference type="PANTHER" id="PTHR30363:SF4">
    <property type="entry name" value="GLYCEROL-3-PHOSPHATE REGULON REPRESSOR"/>
    <property type="match status" value="1"/>
</dbReference>
<sequence length="275" mass="29534">MSKIPAASRHQTIIRLVNGGSGMSISAIAETFGVSTETIRRDLVALERGGSLQRVYGGAIPSGREAALDERVNMERAEKQAIGTLVAAMIQPDQWIFMTGGSSVLAVAQAMRNGPPVAVMTNMPAIGDALQAGQRHKVILTGGDYDWNAKTLFGDEVFGAIRNCSFDLSIIGVYGLDAEFGLVERTKHNMELKTRLATQSRASIYVGDHTKIGAVGRYRSIPFAGIETFVTDMPLDEPFAGLLTEAGASVFYPEQSASPEVSEFPHLQEKVNDNG</sequence>
<dbReference type="InterPro" id="IPR050313">
    <property type="entry name" value="Carb_Metab_HTH_regulators"/>
</dbReference>
<dbReference type="GO" id="GO:0003677">
    <property type="term" value="F:DNA binding"/>
    <property type="evidence" value="ECO:0007669"/>
    <property type="project" value="UniProtKB-KW"/>
</dbReference>
<proteinExistence type="predicted"/>
<keyword evidence="7" id="KW-1185">Reference proteome</keyword>
<gene>
    <name evidence="6" type="ORF">ABK249_13650</name>
</gene>
<keyword evidence="3 6" id="KW-0238">DNA-binding</keyword>
<dbReference type="InterPro" id="IPR037171">
    <property type="entry name" value="NagB/RpiA_transferase-like"/>
</dbReference>
<evidence type="ECO:0000256" key="2">
    <source>
        <dbReference type="ARBA" id="ARBA00023015"/>
    </source>
</evidence>
<dbReference type="Pfam" id="PF00455">
    <property type="entry name" value="DeoRC"/>
    <property type="match status" value="1"/>
</dbReference>
<dbReference type="SMART" id="SM01134">
    <property type="entry name" value="DeoRC"/>
    <property type="match status" value="1"/>
</dbReference>
<dbReference type="PANTHER" id="PTHR30363">
    <property type="entry name" value="HTH-TYPE TRANSCRIPTIONAL REGULATOR SRLR-RELATED"/>
    <property type="match status" value="1"/>
</dbReference>
<dbReference type="SUPFAM" id="SSF100950">
    <property type="entry name" value="NagB/RpiA/CoA transferase-like"/>
    <property type="match status" value="1"/>
</dbReference>
<dbReference type="SMART" id="SM00420">
    <property type="entry name" value="HTH_DEOR"/>
    <property type="match status" value="1"/>
</dbReference>
<dbReference type="SUPFAM" id="SSF46785">
    <property type="entry name" value="Winged helix' DNA-binding domain"/>
    <property type="match status" value="1"/>
</dbReference>
<dbReference type="Gene3D" id="1.10.10.10">
    <property type="entry name" value="Winged helix-like DNA-binding domain superfamily/Winged helix DNA-binding domain"/>
    <property type="match status" value="1"/>
</dbReference>
<evidence type="ECO:0000259" key="5">
    <source>
        <dbReference type="PROSITE" id="PS51000"/>
    </source>
</evidence>
<dbReference type="PROSITE" id="PS00894">
    <property type="entry name" value="HTH_DEOR_1"/>
    <property type="match status" value="1"/>
</dbReference>
<evidence type="ECO:0000256" key="1">
    <source>
        <dbReference type="ARBA" id="ARBA00022491"/>
    </source>
</evidence>
<dbReference type="PRINTS" id="PR00037">
    <property type="entry name" value="HTHLACR"/>
</dbReference>